<dbReference type="EMBL" id="JASMQC010000017">
    <property type="protein sequence ID" value="KAK1938815.1"/>
    <property type="molecule type" value="Genomic_DNA"/>
</dbReference>
<sequence>MNGPVTSSGTTMLQFAFSTLKTDAVTLRFEGIEDSSDTMVIGRDIVNALVLILKFMDKGVQWDEQLPV</sequence>
<organism evidence="1 2">
    <name type="scientific">Phytophthora citrophthora</name>
    <dbReference type="NCBI Taxonomy" id="4793"/>
    <lineage>
        <taxon>Eukaryota</taxon>
        <taxon>Sar</taxon>
        <taxon>Stramenopiles</taxon>
        <taxon>Oomycota</taxon>
        <taxon>Peronosporomycetes</taxon>
        <taxon>Peronosporales</taxon>
        <taxon>Peronosporaceae</taxon>
        <taxon>Phytophthora</taxon>
    </lineage>
</organism>
<comment type="caution">
    <text evidence="1">The sequence shown here is derived from an EMBL/GenBank/DDBJ whole genome shotgun (WGS) entry which is preliminary data.</text>
</comment>
<proteinExistence type="predicted"/>
<keyword evidence="2" id="KW-1185">Reference proteome</keyword>
<gene>
    <name evidence="1" type="ORF">P3T76_008890</name>
</gene>
<reference evidence="1" key="1">
    <citation type="submission" date="2023-08" db="EMBL/GenBank/DDBJ databases">
        <title>Reference Genome Resource for the Citrus Pathogen Phytophthora citrophthora.</title>
        <authorList>
            <person name="Moller H."/>
            <person name="Coetzee B."/>
            <person name="Rose L.J."/>
            <person name="Van Niekerk J.M."/>
        </authorList>
    </citation>
    <scope>NUCLEOTIDE SEQUENCE</scope>
    <source>
        <strain evidence="1">STE-U-9442</strain>
    </source>
</reference>
<dbReference type="Proteomes" id="UP001259832">
    <property type="component" value="Unassembled WGS sequence"/>
</dbReference>
<name>A0AAD9GHW0_9STRA</name>
<accession>A0AAD9GHW0</accession>
<dbReference type="AlphaFoldDB" id="A0AAD9GHW0"/>
<evidence type="ECO:0000313" key="1">
    <source>
        <dbReference type="EMBL" id="KAK1938815.1"/>
    </source>
</evidence>
<evidence type="ECO:0000313" key="2">
    <source>
        <dbReference type="Proteomes" id="UP001259832"/>
    </source>
</evidence>
<protein>
    <submittedName>
        <fullName evidence="1">Uncharacterized protein</fullName>
    </submittedName>
</protein>